<keyword evidence="2" id="KW-0067">ATP-binding</keyword>
<proteinExistence type="predicted"/>
<feature type="domain" description="Helicase C-terminal" evidence="5">
    <location>
        <begin position="1056"/>
        <end position="1211"/>
    </location>
</feature>
<reference evidence="6 7" key="1">
    <citation type="journal article" date="2019" name="Int. J. Syst. Evol. Microbiol.">
        <title>The Global Catalogue of Microorganisms (GCM) 10K type strain sequencing project: providing services to taxonomists for standard genome sequencing and annotation.</title>
        <authorList>
            <consortium name="The Broad Institute Genomics Platform"/>
            <consortium name="The Broad Institute Genome Sequencing Center for Infectious Disease"/>
            <person name="Wu L."/>
            <person name="Ma J."/>
        </authorList>
    </citation>
    <scope>NUCLEOTIDE SEQUENCE [LARGE SCALE GENOMIC DNA]</scope>
    <source>
        <strain evidence="6 7">XZGYJ-43</strain>
    </source>
</reference>
<dbReference type="Pfam" id="PF00271">
    <property type="entry name" value="Helicase_C"/>
    <property type="match status" value="1"/>
</dbReference>
<comment type="caution">
    <text evidence="6">The sequence shown here is derived from an EMBL/GenBank/DDBJ whole genome shotgun (WGS) entry which is preliminary data.</text>
</comment>
<organism evidence="6 7">
    <name type="scientific">Halospeciosus flavus</name>
    <dbReference type="NCBI Taxonomy" id="3032283"/>
    <lineage>
        <taxon>Archaea</taxon>
        <taxon>Methanobacteriati</taxon>
        <taxon>Methanobacteriota</taxon>
        <taxon>Stenosarchaea group</taxon>
        <taxon>Halobacteria</taxon>
        <taxon>Halobacteriales</taxon>
        <taxon>Halobacteriaceae</taxon>
        <taxon>Halospeciosus</taxon>
    </lineage>
</organism>
<dbReference type="InterPro" id="IPR001650">
    <property type="entry name" value="Helicase_C-like"/>
</dbReference>
<dbReference type="RefSeq" id="WP_279530218.1">
    <property type="nucleotide sequence ID" value="NZ_CP122313.1"/>
</dbReference>
<feature type="compositionally biased region" description="Basic and acidic residues" evidence="3">
    <location>
        <begin position="1395"/>
        <end position="1411"/>
    </location>
</feature>
<protein>
    <submittedName>
        <fullName evidence="6">DEAD/DEAH box helicase</fullName>
    </submittedName>
</protein>
<dbReference type="InterPro" id="IPR014001">
    <property type="entry name" value="Helicase_ATP-bd"/>
</dbReference>
<feature type="domain" description="Helicase ATP-binding" evidence="4">
    <location>
        <begin position="114"/>
        <end position="343"/>
    </location>
</feature>
<dbReference type="GO" id="GO:0004386">
    <property type="term" value="F:helicase activity"/>
    <property type="evidence" value="ECO:0007669"/>
    <property type="project" value="UniProtKB-KW"/>
</dbReference>
<evidence type="ECO:0000256" key="1">
    <source>
        <dbReference type="ARBA" id="ARBA00022741"/>
    </source>
</evidence>
<name>A0ABD5YX09_9EURY</name>
<evidence type="ECO:0000256" key="3">
    <source>
        <dbReference type="SAM" id="MobiDB-lite"/>
    </source>
</evidence>
<evidence type="ECO:0000313" key="7">
    <source>
        <dbReference type="Proteomes" id="UP001596447"/>
    </source>
</evidence>
<keyword evidence="6" id="KW-0347">Helicase</keyword>
<dbReference type="Gene3D" id="3.40.50.300">
    <property type="entry name" value="P-loop containing nucleotide triphosphate hydrolases"/>
    <property type="match status" value="2"/>
</dbReference>
<gene>
    <name evidence="6" type="ORF">ACFQJ9_02060</name>
</gene>
<dbReference type="PROSITE" id="PS51194">
    <property type="entry name" value="HELICASE_CTER"/>
    <property type="match status" value="1"/>
</dbReference>
<evidence type="ECO:0000313" key="6">
    <source>
        <dbReference type="EMBL" id="MFC7198279.1"/>
    </source>
</evidence>
<dbReference type="EMBL" id="JBHTAR010000003">
    <property type="protein sequence ID" value="MFC7198279.1"/>
    <property type="molecule type" value="Genomic_DNA"/>
</dbReference>
<dbReference type="Pfam" id="PF00270">
    <property type="entry name" value="DEAD"/>
    <property type="match status" value="2"/>
</dbReference>
<dbReference type="InterPro" id="IPR011545">
    <property type="entry name" value="DEAD/DEAH_box_helicase_dom"/>
</dbReference>
<evidence type="ECO:0000259" key="4">
    <source>
        <dbReference type="PROSITE" id="PS51192"/>
    </source>
</evidence>
<feature type="region of interest" description="Disordered" evidence="3">
    <location>
        <begin position="1383"/>
        <end position="1412"/>
    </location>
</feature>
<dbReference type="SMART" id="SM00490">
    <property type="entry name" value="HELICc"/>
    <property type="match status" value="1"/>
</dbReference>
<keyword evidence="6" id="KW-0378">Hydrolase</keyword>
<accession>A0ABD5YX09</accession>
<dbReference type="InterPro" id="IPR027417">
    <property type="entry name" value="P-loop_NTPase"/>
</dbReference>
<dbReference type="PANTHER" id="PTHR47957">
    <property type="entry name" value="ATP-DEPENDENT HELICASE HRQ1"/>
    <property type="match status" value="1"/>
</dbReference>
<evidence type="ECO:0000256" key="2">
    <source>
        <dbReference type="ARBA" id="ARBA00022840"/>
    </source>
</evidence>
<dbReference type="GO" id="GO:0005524">
    <property type="term" value="F:ATP binding"/>
    <property type="evidence" value="ECO:0007669"/>
    <property type="project" value="UniProtKB-KW"/>
</dbReference>
<dbReference type="Proteomes" id="UP001596447">
    <property type="component" value="Unassembled WGS sequence"/>
</dbReference>
<dbReference type="PROSITE" id="PS51192">
    <property type="entry name" value="HELICASE_ATP_BIND_1"/>
    <property type="match status" value="1"/>
</dbReference>
<keyword evidence="7" id="KW-1185">Reference proteome</keyword>
<dbReference type="SMART" id="SM00487">
    <property type="entry name" value="DEXDc"/>
    <property type="match status" value="1"/>
</dbReference>
<dbReference type="PANTHER" id="PTHR47957:SF3">
    <property type="entry name" value="ATP-DEPENDENT HELICASE HRQ1"/>
    <property type="match status" value="1"/>
</dbReference>
<dbReference type="SUPFAM" id="SSF52540">
    <property type="entry name" value="P-loop containing nucleoside triphosphate hydrolases"/>
    <property type="match status" value="2"/>
</dbReference>
<dbReference type="GO" id="GO:0140097">
    <property type="term" value="F:catalytic activity, acting on DNA"/>
    <property type="evidence" value="ECO:0007669"/>
    <property type="project" value="UniProtKB-ARBA"/>
</dbReference>
<evidence type="ECO:0000259" key="5">
    <source>
        <dbReference type="PROSITE" id="PS51194"/>
    </source>
</evidence>
<keyword evidence="1" id="KW-0547">Nucleotide-binding</keyword>
<sequence>MSHDTLELAEDLKRAYGDHYVAGQNTATLKDIISRYEGGTEQSLHERLPEFMRTRGPFLQALDLPRQSDTPWTEIAQTLPSVADTAENGLHEDVIRTFDAAGFERLYQFQEETAAALLDDNHTLVTAGTGRGKTESWLIPILQYICEAKAGHHDDHPPQSVKCVLTYPTKALAQDQLKRLIEYLYTLNETRTGQDRITVGIFDGDTPHNDPDAFSYLDTAFKYFECPCDDCASSLMVERTEDGYQVTHDAPSDLDVDLDFIKLTREEVVDAEVDILLTNPDTVNYRLFNINEQDEQQVFVTQPKYVVFDEIHEYSELFGSFTATLMRRYLRSRRSLLGLDEDEEDDLRLVGASATVENKRAIFQRINPFPDAEMEVVEENPRSLEQALPADLPTEFVANTIDPDRLAGTAADKNPAETLVTDIVGPLPEDASEADRQRITGNRLYDTLLEASGDHLDIVRALYASLRDEAQRPADLRSNLVETYDLDDEQAKQLVDNFVTLGQLSGVLESRAHLFSWPLDGYYTCVNCAAVYDMPQSTCSQCDHHFVTKLAYCNHCGEEALESWFCPDCERLTPLNVTSGEGRFEYFQDHTCSCGTETIRTVWRPYYECTGCGDRQKIDRISHCPDCDTVLVLGDDKDTLICRNPDCGTTVPADTEIVCENCHSHDLEPLSDDDILYCEDCGDAHEQHEGYQCSCGGALHPKRYLGWSCSDTDCSAVYFGNPPNTCDCGKRRFARTGLLDINAISHCANCDTDLLPGAECNCDNPETSPAVRGFREYKLVDELGQIRKPSTFHGAVPCYDSRKSYRKSSRYESMIRGPGNTAVTTAQYFLREIADIEEPESFREAKMLSFADSQSDMKELNRNFTEPEQTLFVTQLVIDALEDEDWTTLADIQAEVIEQAREYEEMLTEGDGGVLERMTGYQQSVEDFLAEEVAARVLRGRYNNRWRHRDHLPSKGLIDVQLDVDWNTLEDGEKAVLEAVNEQSKQYVSSLSDDIEEASRHVESLVEKELLRRIETDSGYLVGLDEDHVLCANVDDETPITYLPTADTFRSTFDEACDPTAPEVEAVTFSADYEVRAEFTHPHFALTAYRIDYSDPLMLVSRAYFGLTEKDERRRIEYQFREGRYPNFLSSGPAMEVGMDIGDLDALLLYGTPPNTNSYLQRIGRAGRQSGSSLVHSISQRNPIDYYYYERPNELIQAEPQPVPLNETNEEVLRISLTWAILDYFAAEYWIPWCRESSDVIDDIYCEEEPVPRSEPRPNDIVTFTALLASENDEIQYIDEEAPLQTLKAAYEDHRPEVRSWLEEILGFSYCRDCGRKHSAGYEGPCSQTECAGQVVSAADAHAGTIEDAMTAFIDEFVEGYFDFEDEIIDELDEVQSELNELSLESRGRRKRRSRDSDDRAEQRDRRDRLQSRSANLNQYLDRLSKMDYGTFLEEHSTTPFSLRSVEDTVEYELIGDDFESVTEELQSRSIRIALSELHPGAAYLHSDNQKYIVTGVRAHSYRTSQFESASAICPTCGAEYELGEGPCEECGSSLRRLQTIVPERVTAYKSDLVLGQLPNGEPLRPTRIYQSGDSEIQDTYAPTETDVTEFQGEAEKSFDIVTDNGDMVGRFDYGDVSIQSSVRQFSASYAGGGSDPLPNVFELCGKENCDGVIARDDETAYCMRHPEHSTEDTDVVRLATEFDTKAVRIQFDDEELEHAFSHGVRMALQYIGGVGVRAVPEALGDDGTYVYDNETGGSGVTVLLTMGSGDTREKFDKAVDLMKEAFECDCDNGCPFCIYQYGCENQNDPETIAKGELMDLLEEGLTLQQRESELDDDK</sequence>